<evidence type="ECO:0000313" key="3">
    <source>
        <dbReference type="Proteomes" id="UP000295793"/>
    </source>
</evidence>
<comment type="caution">
    <text evidence="2">The sequence shown here is derived from an EMBL/GenBank/DDBJ whole genome shotgun (WGS) entry which is preliminary data.</text>
</comment>
<accession>A0A4R3I8V8</accession>
<keyword evidence="3" id="KW-1185">Reference proteome</keyword>
<reference evidence="2 3" key="1">
    <citation type="submission" date="2019-03" db="EMBL/GenBank/DDBJ databases">
        <title>Genomic Encyclopedia of Archaeal and Bacterial Type Strains, Phase II (KMG-II): from individual species to whole genera.</title>
        <authorList>
            <person name="Goeker M."/>
        </authorList>
    </citation>
    <scope>NUCLEOTIDE SEQUENCE [LARGE SCALE GENOMIC DNA]</scope>
    <source>
        <strain evidence="2 3">DSM 15388</strain>
    </source>
</reference>
<dbReference type="Proteomes" id="UP000295793">
    <property type="component" value="Unassembled WGS sequence"/>
</dbReference>
<organism evidence="2 3">
    <name type="scientific">Reinekea marinisedimentorum</name>
    <dbReference type="NCBI Taxonomy" id="230495"/>
    <lineage>
        <taxon>Bacteria</taxon>
        <taxon>Pseudomonadati</taxon>
        <taxon>Pseudomonadota</taxon>
        <taxon>Gammaproteobacteria</taxon>
        <taxon>Oceanospirillales</taxon>
        <taxon>Saccharospirillaceae</taxon>
        <taxon>Reinekea</taxon>
    </lineage>
</organism>
<evidence type="ECO:0000256" key="1">
    <source>
        <dbReference type="SAM" id="Phobius"/>
    </source>
</evidence>
<feature type="transmembrane region" description="Helical" evidence="1">
    <location>
        <begin position="58"/>
        <end position="82"/>
    </location>
</feature>
<proteinExistence type="predicted"/>
<dbReference type="AlphaFoldDB" id="A0A4R3I8V8"/>
<keyword evidence="1" id="KW-0472">Membrane</keyword>
<feature type="transmembrane region" description="Helical" evidence="1">
    <location>
        <begin position="89"/>
        <end position="105"/>
    </location>
</feature>
<evidence type="ECO:0000313" key="2">
    <source>
        <dbReference type="EMBL" id="TCS42713.1"/>
    </source>
</evidence>
<gene>
    <name evidence="2" type="ORF">BCF53_103383</name>
</gene>
<dbReference type="EMBL" id="SLZR01000003">
    <property type="protein sequence ID" value="TCS42713.1"/>
    <property type="molecule type" value="Genomic_DNA"/>
</dbReference>
<feature type="transmembrane region" description="Helical" evidence="1">
    <location>
        <begin position="28"/>
        <end position="46"/>
    </location>
</feature>
<keyword evidence="1" id="KW-0812">Transmembrane</keyword>
<keyword evidence="1" id="KW-1133">Transmembrane helix</keyword>
<protein>
    <submittedName>
        <fullName evidence="2">Uncharacterized protein</fullName>
    </submittedName>
</protein>
<sequence>MATVWFVSHLKKKVDLSIENNDLENRKCSFFIAALSLSVISVGFAIDQSNVSGLEGLGAGLIGLAVYLCSFFLVIPFVWIGYAKGERPRYLGIIALLIYITPMVIPS</sequence>
<name>A0A4R3I8V8_9GAMM</name>